<proteinExistence type="predicted"/>
<evidence type="ECO:0000256" key="1">
    <source>
        <dbReference type="SAM" id="Phobius"/>
    </source>
</evidence>
<dbReference type="EMBL" id="RAQM01000006">
    <property type="protein sequence ID" value="RKF04688.1"/>
    <property type="molecule type" value="Genomic_DNA"/>
</dbReference>
<accession>A0A420E3L5</accession>
<feature type="transmembrane region" description="Helical" evidence="1">
    <location>
        <begin position="43"/>
        <end position="64"/>
    </location>
</feature>
<keyword evidence="1" id="KW-0812">Transmembrane</keyword>
<keyword evidence="1" id="KW-1133">Transmembrane helix</keyword>
<sequence>MDFIIEGGAPFMITLIVLLILTVFLFIKGLKNNTEKNAKLIKSISLFSFVFGVFEFVLGMLGGLEAIAMATSVSRSVLVGGLRVGLLAPTLGLFIFLLGRLFDIILLWKRED</sequence>
<feature type="transmembrane region" description="Helical" evidence="1">
    <location>
        <begin position="12"/>
        <end position="31"/>
    </location>
</feature>
<evidence type="ECO:0000313" key="3">
    <source>
        <dbReference type="Proteomes" id="UP000285780"/>
    </source>
</evidence>
<gene>
    <name evidence="2" type="ORF">C8N26_0074</name>
</gene>
<evidence type="ECO:0000313" key="2">
    <source>
        <dbReference type="EMBL" id="RKF04688.1"/>
    </source>
</evidence>
<organism evidence="2 3">
    <name type="scientific">Tenacibaculum lutimaris</name>
    <dbReference type="NCBI Taxonomy" id="285258"/>
    <lineage>
        <taxon>Bacteria</taxon>
        <taxon>Pseudomonadati</taxon>
        <taxon>Bacteroidota</taxon>
        <taxon>Flavobacteriia</taxon>
        <taxon>Flavobacteriales</taxon>
        <taxon>Flavobacteriaceae</taxon>
        <taxon>Tenacibaculum</taxon>
    </lineage>
</organism>
<reference evidence="2 3" key="1">
    <citation type="submission" date="2018-09" db="EMBL/GenBank/DDBJ databases">
        <title>Genomic Encyclopedia of Archaeal and Bacterial Type Strains, Phase II (KMG-II): from individual species to whole genera.</title>
        <authorList>
            <person name="Goeker M."/>
        </authorList>
    </citation>
    <scope>NUCLEOTIDE SEQUENCE [LARGE SCALE GENOMIC DNA]</scope>
    <source>
        <strain evidence="2 3">DSM 16505</strain>
    </source>
</reference>
<feature type="transmembrane region" description="Helical" evidence="1">
    <location>
        <begin position="84"/>
        <end position="108"/>
    </location>
</feature>
<comment type="caution">
    <text evidence="2">The sequence shown here is derived from an EMBL/GenBank/DDBJ whole genome shotgun (WGS) entry which is preliminary data.</text>
</comment>
<keyword evidence="1" id="KW-0472">Membrane</keyword>
<name>A0A420E3L5_9FLAO</name>
<evidence type="ECO:0008006" key="4">
    <source>
        <dbReference type="Google" id="ProtNLM"/>
    </source>
</evidence>
<protein>
    <recommendedName>
        <fullName evidence="4">MotA/TolQ/ExbB proton channel family protein</fullName>
    </recommendedName>
</protein>
<dbReference type="AlphaFoldDB" id="A0A420E3L5"/>
<dbReference type="RefSeq" id="WP_120185561.1">
    <property type="nucleotide sequence ID" value="NZ_RAQM01000006.1"/>
</dbReference>
<dbReference type="Proteomes" id="UP000285780">
    <property type="component" value="Unassembled WGS sequence"/>
</dbReference>
<keyword evidence="3" id="KW-1185">Reference proteome</keyword>